<gene>
    <name evidence="3" type="ORF">sS8_1192</name>
</gene>
<dbReference type="RefSeq" id="WP_119628805.1">
    <property type="nucleotide sequence ID" value="NZ_AP017928.1"/>
</dbReference>
<protein>
    <submittedName>
        <fullName evidence="3">Putative type VI secretion-associated protein, ImpA family</fullName>
    </submittedName>
</protein>
<dbReference type="Pfam" id="PF06812">
    <property type="entry name" value="ImpA_N"/>
    <property type="match status" value="1"/>
</dbReference>
<dbReference type="Proteomes" id="UP000266313">
    <property type="component" value="Chromosome"/>
</dbReference>
<dbReference type="KEGG" id="mmai:sS8_1192"/>
<feature type="domain" description="ImpA N-terminal" evidence="2">
    <location>
        <begin position="10"/>
        <end position="133"/>
    </location>
</feature>
<keyword evidence="4" id="KW-1185">Reference proteome</keyword>
<dbReference type="PANTHER" id="PTHR37951">
    <property type="entry name" value="CYTOPLASMIC PROTEIN-RELATED"/>
    <property type="match status" value="1"/>
</dbReference>
<reference evidence="3 4" key="1">
    <citation type="submission" date="2016-12" db="EMBL/GenBank/DDBJ databases">
        <title>Genome sequencing of Methylocaldum marinum.</title>
        <authorList>
            <person name="Takeuchi M."/>
            <person name="Kamagata Y."/>
            <person name="Hiraoka S."/>
            <person name="Oshima K."/>
            <person name="Hattori M."/>
            <person name="Iwasaki W."/>
        </authorList>
    </citation>
    <scope>NUCLEOTIDE SEQUENCE [LARGE SCALE GENOMIC DNA]</scope>
    <source>
        <strain evidence="3 4">S8</strain>
    </source>
</reference>
<evidence type="ECO:0000259" key="2">
    <source>
        <dbReference type="Pfam" id="PF06812"/>
    </source>
</evidence>
<proteinExistence type="predicted"/>
<organism evidence="3 4">
    <name type="scientific">Methylocaldum marinum</name>
    <dbReference type="NCBI Taxonomy" id="1432792"/>
    <lineage>
        <taxon>Bacteria</taxon>
        <taxon>Pseudomonadati</taxon>
        <taxon>Pseudomonadota</taxon>
        <taxon>Gammaproteobacteria</taxon>
        <taxon>Methylococcales</taxon>
        <taxon>Methylococcaceae</taxon>
        <taxon>Methylocaldum</taxon>
    </lineage>
</organism>
<sequence>MGEINIEAFLTEVSSDAPCGEDLQYDSAFIELEQKIKGTPEQQIGDRIEPAQPPNWKEVRQDAVELLRRTRDLQVILYLIQALLQTEGYSGLRDGLVVLEGVVRKFWPQLYPLLDPEDDNDPTHRVNILLGLCDFETILRPVALMPLVESRALGSFSLRDVQIATGKLPAPSDESTVHELAAVKAAFMDADTATLESTRLAIAASLASLKSIESFVTDQVGVGDAPNFAPLRNVLKEVQQVFGEYMESGSSGDEQPETEAESVPAPDSVVKTAAVRPGEISNRQDVIKTLELICDYYARCEPSSPIPLLLTRAKRLVLMDFIEIIKDLAPDGLSQVELIKGREPSEDSQY</sequence>
<accession>A0A250KNK4</accession>
<dbReference type="EMBL" id="AP017928">
    <property type="protein sequence ID" value="BBA33154.1"/>
    <property type="molecule type" value="Genomic_DNA"/>
</dbReference>
<feature type="region of interest" description="Disordered" evidence="1">
    <location>
        <begin position="246"/>
        <end position="266"/>
    </location>
</feature>
<evidence type="ECO:0000313" key="3">
    <source>
        <dbReference type="EMBL" id="BBA33154.1"/>
    </source>
</evidence>
<dbReference type="PANTHER" id="PTHR37951:SF1">
    <property type="entry name" value="TYPE VI SECRETION SYSTEM COMPONENT TSSA1"/>
    <property type="match status" value="1"/>
</dbReference>
<evidence type="ECO:0000256" key="1">
    <source>
        <dbReference type="SAM" id="MobiDB-lite"/>
    </source>
</evidence>
<dbReference type="NCBIfam" id="TIGR03363">
    <property type="entry name" value="VI_chp_8"/>
    <property type="match status" value="1"/>
</dbReference>
<evidence type="ECO:0000313" key="4">
    <source>
        <dbReference type="Proteomes" id="UP000266313"/>
    </source>
</evidence>
<dbReference type="InterPro" id="IPR017740">
    <property type="entry name" value="TssA-like"/>
</dbReference>
<name>A0A250KNK4_9GAMM</name>
<dbReference type="InterPro" id="IPR010657">
    <property type="entry name" value="ImpA_N"/>
</dbReference>
<dbReference type="AlphaFoldDB" id="A0A250KNK4"/>
<dbReference type="OrthoDB" id="9771118at2"/>